<feature type="domain" description="Flagellar hook-length control protein-like C-terminal" evidence="2">
    <location>
        <begin position="314"/>
        <end position="379"/>
    </location>
</feature>
<dbReference type="InterPro" id="IPR038610">
    <property type="entry name" value="FliK-like_C_sf"/>
</dbReference>
<keyword evidence="3" id="KW-0282">Flagellum</keyword>
<evidence type="ECO:0000313" key="3">
    <source>
        <dbReference type="EMBL" id="RDI54828.1"/>
    </source>
</evidence>
<feature type="region of interest" description="Disordered" evidence="1">
    <location>
        <begin position="382"/>
        <end position="451"/>
    </location>
</feature>
<dbReference type="Proteomes" id="UP000254925">
    <property type="component" value="Unassembled WGS sequence"/>
</dbReference>
<evidence type="ECO:0000256" key="1">
    <source>
        <dbReference type="SAM" id="MobiDB-lite"/>
    </source>
</evidence>
<dbReference type="EMBL" id="QQBB01000011">
    <property type="protein sequence ID" value="RDI54828.1"/>
    <property type="molecule type" value="Genomic_DNA"/>
</dbReference>
<comment type="caution">
    <text evidence="3">The sequence shown here is derived from an EMBL/GenBank/DDBJ whole genome shotgun (WGS) entry which is preliminary data.</text>
</comment>
<organism evidence="3 4">
    <name type="scientific">Microvirga subterranea</name>
    <dbReference type="NCBI Taxonomy" id="186651"/>
    <lineage>
        <taxon>Bacteria</taxon>
        <taxon>Pseudomonadati</taxon>
        <taxon>Pseudomonadota</taxon>
        <taxon>Alphaproteobacteria</taxon>
        <taxon>Hyphomicrobiales</taxon>
        <taxon>Methylobacteriaceae</taxon>
        <taxon>Microvirga</taxon>
    </lineage>
</organism>
<reference evidence="3 4" key="1">
    <citation type="submission" date="2018-07" db="EMBL/GenBank/DDBJ databases">
        <title>Genomic Encyclopedia of Type Strains, Phase IV (KMG-IV): sequencing the most valuable type-strain genomes for metagenomic binning, comparative biology and taxonomic classification.</title>
        <authorList>
            <person name="Goeker M."/>
        </authorList>
    </citation>
    <scope>NUCLEOTIDE SEQUENCE [LARGE SCALE GENOMIC DNA]</scope>
    <source>
        <strain evidence="3 4">DSM 14364</strain>
    </source>
</reference>
<dbReference type="InterPro" id="IPR021136">
    <property type="entry name" value="Flagellar_hook_control-like_C"/>
</dbReference>
<gene>
    <name evidence="3" type="ORF">DES45_1114</name>
</gene>
<dbReference type="OrthoDB" id="7676733at2"/>
<keyword evidence="3" id="KW-0966">Cell projection</keyword>
<protein>
    <submittedName>
        <fullName evidence="3">Flagellar hook-length control protein FliK</fullName>
    </submittedName>
</protein>
<evidence type="ECO:0000259" key="2">
    <source>
        <dbReference type="Pfam" id="PF02120"/>
    </source>
</evidence>
<dbReference type="RefSeq" id="WP_114772288.1">
    <property type="nucleotide sequence ID" value="NZ_QQBB01000011.1"/>
</dbReference>
<keyword evidence="3" id="KW-0969">Cilium</keyword>
<dbReference type="AlphaFoldDB" id="A0A370HCM1"/>
<dbReference type="Pfam" id="PF02120">
    <property type="entry name" value="Flg_hook"/>
    <property type="match status" value="1"/>
</dbReference>
<feature type="region of interest" description="Disordered" evidence="1">
    <location>
        <begin position="94"/>
        <end position="122"/>
    </location>
</feature>
<name>A0A370HCM1_9HYPH</name>
<accession>A0A370HCM1</accession>
<sequence>MNKLDVSLPNTSWKVEGQAVKSAASGADGGESGQKLEAFAVFDDLLRHMSEKSEGMPARAQPPMIEAKSLLSPLGDIEDDSADQHGADDLLLKQEGDDGAPLLPMPEPHHAELQSGAALTGQPAPSHQIVIAVPAAPASRDKISAVSSSSLLDLIQLSADKTKVGEIPDDLANSSERRATVVHQEAHFKPVLLTDAPAQPKPKSVVSLQSFPMNAAGVGDGSAATAGSVQKDMALQEAPVLHASREGLRQAADTKGDKDPIEAPDAHVVTQRVVDAIQQETKRAPLEQPASTVRHDTSAPMFATKQSDGVLRMLDIQLRPVELGVITVKMRLSGDKLEMELHASREETAEILRKDSEMLSNLLRSSGYRPDMVSIHTSRTDMAQPDGLLDQRQSANPDGAGQFGGSHGGEASRNGRSQGEADEYRGGGQGGQKNGADEVAIANRSSGSLYL</sequence>
<evidence type="ECO:0000313" key="4">
    <source>
        <dbReference type="Proteomes" id="UP000254925"/>
    </source>
</evidence>
<proteinExistence type="predicted"/>
<keyword evidence="4" id="KW-1185">Reference proteome</keyword>
<dbReference type="Gene3D" id="3.30.750.140">
    <property type="match status" value="1"/>
</dbReference>